<keyword evidence="2" id="KW-1185">Reference proteome</keyword>
<evidence type="ECO:0000313" key="2">
    <source>
        <dbReference type="Proteomes" id="UP000017559"/>
    </source>
</evidence>
<dbReference type="OrthoDB" id="3063510at2759"/>
<dbReference type="KEGG" id="mrr:Moror_2337"/>
<sequence length="573" mass="66735">MSFNNSSGFRFNGKPTFNSVHGNQVNNHTTITAAVVHMLGDDTPVTKCTISDEFETVKRGHIIGMKELGSVDLSEWDWYWQNGEVVWRQRKSAQKTISTVQVHPNQQSKFTAITYEGEDAQKAWEDDFKQFSHASRTGFFQLFGINRSDIPMLIFHHELIPVAHFYTKTLWMNVYIEYLMDNKRCSREKLWMDTNTGVLCNGPNGPSFSSWRFHTDELVLQALPLSLDMLEEETSVAFFSKFGSNMDSGVLHCAWWFYEETYLDNLSKTTEDHQHEDNNHPQWTANHRYLKPLWRNPPHHLPINIIGGLRFDTVYSPSLDPVAMWPPEAPGLWEWMDVDGFVEETQIDGGLMRFKYIGQGGEVRLKVTFDRETFQRGWLSQSACVFDLLKMTGHQESFFVVNPPRPRLRSTRHEYKAYDGFSAFFDLCDAVEETRPIYFFLHPPPMTVSEFISWVDGRTHFWSFDKDGRTRIPEEEWRQWSIPILTPDINSYADLQSWPTHIYPALRDWQIARGFDPSTADWARECGYPEFEIIGDKKDDQLKETYEQPGKSRWIWSKLWTAIPGSDISAFAC</sequence>
<proteinExistence type="predicted"/>
<dbReference type="Proteomes" id="UP000017559">
    <property type="component" value="Unassembled WGS sequence"/>
</dbReference>
<dbReference type="AlphaFoldDB" id="V2WZC1"/>
<evidence type="ECO:0000313" key="1">
    <source>
        <dbReference type="EMBL" id="ESK85881.1"/>
    </source>
</evidence>
<comment type="caution">
    <text evidence="1">The sequence shown here is derived from an EMBL/GenBank/DDBJ whole genome shotgun (WGS) entry which is preliminary data.</text>
</comment>
<name>V2WZC1_MONRO</name>
<reference evidence="1 2" key="1">
    <citation type="journal article" date="2014" name="BMC Genomics">
        <title>Genome and secretome analysis of the hemibiotrophic fungal pathogen, Moniliophthora roreri, which causes frosty pod rot disease of cacao: mechanisms of the biotrophic and necrotrophic phases.</title>
        <authorList>
            <person name="Meinhardt L.W."/>
            <person name="Costa G.G.L."/>
            <person name="Thomazella D.P.T."/>
            <person name="Teixeira P.J.P.L."/>
            <person name="Carazzolle M.F."/>
            <person name="Schuster S.C."/>
            <person name="Carlson J.E."/>
            <person name="Guiltinan M.J."/>
            <person name="Mieczkowski P."/>
            <person name="Farmer A."/>
            <person name="Ramaraj T."/>
            <person name="Crozier J."/>
            <person name="Davis R.E."/>
            <person name="Shao J."/>
            <person name="Melnick R.L."/>
            <person name="Pereira G.A.G."/>
            <person name="Bailey B.A."/>
        </authorList>
    </citation>
    <scope>NUCLEOTIDE SEQUENCE [LARGE SCALE GENOMIC DNA]</scope>
    <source>
        <strain evidence="1 2">MCA 2997</strain>
    </source>
</reference>
<accession>V2WZC1</accession>
<organism evidence="1 2">
    <name type="scientific">Moniliophthora roreri (strain MCA 2997)</name>
    <name type="common">Cocoa frosty pod rot fungus</name>
    <name type="synonym">Crinipellis roreri</name>
    <dbReference type="NCBI Taxonomy" id="1381753"/>
    <lineage>
        <taxon>Eukaryota</taxon>
        <taxon>Fungi</taxon>
        <taxon>Dikarya</taxon>
        <taxon>Basidiomycota</taxon>
        <taxon>Agaricomycotina</taxon>
        <taxon>Agaricomycetes</taxon>
        <taxon>Agaricomycetidae</taxon>
        <taxon>Agaricales</taxon>
        <taxon>Marasmiineae</taxon>
        <taxon>Marasmiaceae</taxon>
        <taxon>Moniliophthora</taxon>
    </lineage>
</organism>
<protein>
    <submittedName>
        <fullName evidence="1">Uncharacterized protein</fullName>
    </submittedName>
</protein>
<dbReference type="HOGENOM" id="CLU_023750_1_0_1"/>
<gene>
    <name evidence="1" type="ORF">Moror_2337</name>
</gene>
<dbReference type="EMBL" id="AWSO01001002">
    <property type="protein sequence ID" value="ESK85881.1"/>
    <property type="molecule type" value="Genomic_DNA"/>
</dbReference>